<dbReference type="Pfam" id="PF13387">
    <property type="entry name" value="Lnb_N"/>
    <property type="match status" value="1"/>
</dbReference>
<dbReference type="Pfam" id="PF25226">
    <property type="entry name" value="DUF7844"/>
    <property type="match status" value="1"/>
</dbReference>
<keyword evidence="1" id="KW-0175">Coiled coil</keyword>
<feature type="signal peptide" evidence="2">
    <location>
        <begin position="1"/>
        <end position="22"/>
    </location>
</feature>
<accession>A0A1H1R2H1</accession>
<feature type="domain" description="DUF7844" evidence="4">
    <location>
        <begin position="25"/>
        <end position="253"/>
    </location>
</feature>
<feature type="coiled-coil region" evidence="1">
    <location>
        <begin position="596"/>
        <end position="623"/>
    </location>
</feature>
<dbReference type="InterPro" id="IPR025178">
    <property type="entry name" value="Lnb_N"/>
</dbReference>
<feature type="domain" description="Lnb N-terminal periplasmic" evidence="3">
    <location>
        <begin position="275"/>
        <end position="441"/>
    </location>
</feature>
<dbReference type="EMBL" id="LT629748">
    <property type="protein sequence ID" value="SDS29806.1"/>
    <property type="molecule type" value="Genomic_DNA"/>
</dbReference>
<name>A0A1H1R2H1_9GAMM</name>
<keyword evidence="2" id="KW-0732">Signal</keyword>
<dbReference type="AlphaFoldDB" id="A0A1H1R2H1"/>
<keyword evidence="6" id="KW-1185">Reference proteome</keyword>
<evidence type="ECO:0000256" key="1">
    <source>
        <dbReference type="SAM" id="Coils"/>
    </source>
</evidence>
<dbReference type="OrthoDB" id="5978971at2"/>
<gene>
    <name evidence="5" type="ORF">SAMN05216198_1638</name>
</gene>
<evidence type="ECO:0000256" key="2">
    <source>
        <dbReference type="SAM" id="SignalP"/>
    </source>
</evidence>
<feature type="chain" id="PRO_5009258346" evidence="2">
    <location>
        <begin position="23"/>
        <end position="649"/>
    </location>
</feature>
<dbReference type="STRING" id="797277.SAMN05216198_1638"/>
<evidence type="ECO:0000313" key="5">
    <source>
        <dbReference type="EMBL" id="SDS29806.1"/>
    </source>
</evidence>
<evidence type="ECO:0000259" key="3">
    <source>
        <dbReference type="Pfam" id="PF13387"/>
    </source>
</evidence>
<evidence type="ECO:0000259" key="4">
    <source>
        <dbReference type="Pfam" id="PF25226"/>
    </source>
</evidence>
<organism evidence="5 6">
    <name type="scientific">Halopseudomonas litoralis</name>
    <dbReference type="NCBI Taxonomy" id="797277"/>
    <lineage>
        <taxon>Bacteria</taxon>
        <taxon>Pseudomonadati</taxon>
        <taxon>Pseudomonadota</taxon>
        <taxon>Gammaproteobacteria</taxon>
        <taxon>Pseudomonadales</taxon>
        <taxon>Pseudomonadaceae</taxon>
        <taxon>Halopseudomonas</taxon>
    </lineage>
</organism>
<protein>
    <submittedName>
        <fullName evidence="5">Uncharacterized protein</fullName>
    </submittedName>
</protein>
<sequence>MRSAIRRFLLVGLLISSPLAQAELQLVLDQRQLTPPHTQASQALLAEATVLLPPLLVEQMDRQVPVRWSERLPEAVFGRATPSGTLELNQRWLADLTAGREGAFPEVRQHGTLRRELLATLIHELAHLHDQGRYWRAEQQTLLRQCRTRYRTQGKAGLPAECRGQTERRFTLSDDPRFLDLAGWPQQAGRRGVRERVNRQSYRSPDQYELYSPAEYLAVNLEYFLLDPQYSCRRPGLHAYLKDHFDWAPAASDCPAEIPYLYAGLDTERPALGWLDPERVYAVHYMLAEPNDKWVSRWGHSMLRLVICAPGREPGPDCLLDLDHHLVLSFRAFVDDLQLSSLDGLIGNYPSRLFMLPLQKVVDEYTQLELRDLSSVPLRINAQARHRLVEQAATLHWSYDGTYYFISNNCAVETLKLLRSGSALPQLHDLDSLTPTGLLELLHARGLADLTPLQDRQAALRQGYYFDSYRERYNYMFEVLRSQQQVPFDRLEDWFTSPASDRQAWFTAADTRSTAALLVLEQAIQRRHVLEIQQDLKQRFLAADAPQELTEAAQMMQGLLSGSSFLSRPGELLSEGYGLPQPQESQRFLQLAAGKQQALLATAEDLENRLLSLMNAQQRLQLNATGANISLLVQQLRRLHAESGGIQLP</sequence>
<reference evidence="6" key="1">
    <citation type="submission" date="2016-10" db="EMBL/GenBank/DDBJ databases">
        <authorList>
            <person name="Varghese N."/>
            <person name="Submissions S."/>
        </authorList>
    </citation>
    <scope>NUCLEOTIDE SEQUENCE [LARGE SCALE GENOMIC DNA]</scope>
    <source>
        <strain evidence="6">2SM5</strain>
    </source>
</reference>
<dbReference type="InterPro" id="IPR057166">
    <property type="entry name" value="DUF7844"/>
</dbReference>
<proteinExistence type="predicted"/>
<dbReference type="Proteomes" id="UP000243426">
    <property type="component" value="Chromosome I"/>
</dbReference>
<evidence type="ECO:0000313" key="6">
    <source>
        <dbReference type="Proteomes" id="UP000243426"/>
    </source>
</evidence>
<dbReference type="RefSeq" id="WP_090272848.1">
    <property type="nucleotide sequence ID" value="NZ_LT629748.1"/>
</dbReference>